<dbReference type="Proteomes" id="UP000383932">
    <property type="component" value="Unassembled WGS sequence"/>
</dbReference>
<dbReference type="EMBL" id="SSOP01000004">
    <property type="protein sequence ID" value="KAB5596004.1"/>
    <property type="molecule type" value="Genomic_DNA"/>
</dbReference>
<evidence type="ECO:0000256" key="2">
    <source>
        <dbReference type="SAM" id="SignalP"/>
    </source>
</evidence>
<keyword evidence="4" id="KW-1185">Reference proteome</keyword>
<dbReference type="AlphaFoldDB" id="A0A5N5QWD0"/>
<feature type="signal peptide" evidence="2">
    <location>
        <begin position="1"/>
        <end position="19"/>
    </location>
</feature>
<reference evidence="3 4" key="1">
    <citation type="journal article" date="2019" name="Fungal Biol. Biotechnol.">
        <title>Draft genome sequence of fastidious pathogen Ceratobasidium theobromae, which causes vascular-streak dieback in Theobroma cacao.</title>
        <authorList>
            <person name="Ali S.S."/>
            <person name="Asman A."/>
            <person name="Shao J."/>
            <person name="Firmansyah A.P."/>
            <person name="Susilo A.W."/>
            <person name="Rosmana A."/>
            <person name="McMahon P."/>
            <person name="Junaid M."/>
            <person name="Guest D."/>
            <person name="Kheng T.Y."/>
            <person name="Meinhardt L.W."/>
            <person name="Bailey B.A."/>
        </authorList>
    </citation>
    <scope>NUCLEOTIDE SEQUENCE [LARGE SCALE GENOMIC DNA]</scope>
    <source>
        <strain evidence="3 4">CT2</strain>
    </source>
</reference>
<feature type="compositionally biased region" description="Polar residues" evidence="1">
    <location>
        <begin position="100"/>
        <end position="122"/>
    </location>
</feature>
<keyword evidence="2" id="KW-0732">Signal</keyword>
<name>A0A5N5QWD0_9AGAM</name>
<feature type="region of interest" description="Disordered" evidence="1">
    <location>
        <begin position="263"/>
        <end position="303"/>
    </location>
</feature>
<accession>A0A5N5QWD0</accession>
<feature type="chain" id="PRO_5024350593" description="Effector protein" evidence="2">
    <location>
        <begin position="20"/>
        <end position="303"/>
    </location>
</feature>
<evidence type="ECO:0000256" key="1">
    <source>
        <dbReference type="SAM" id="MobiDB-lite"/>
    </source>
</evidence>
<comment type="caution">
    <text evidence="3">The sequence shown here is derived from an EMBL/GenBank/DDBJ whole genome shotgun (WGS) entry which is preliminary data.</text>
</comment>
<sequence length="303" mass="32053">MRTPASFALVALMAVGITAAPIRVNHRSSVRAATHTYHSDAPGANCQLHDQGMVNFVGGVEDTSVKKVQALKLDVDGRMKDLNSKIMPDQAPGPEKDGHPQSNENEGGSEPYQSPSQPNSESCNHEYCPNSSHNHNKGEPVVAATVQTNPGDEEEGVDAIRQAGMSTAESTHGALHHSSDALGDAIKAKTSLALDDLHHNKDQATDDAREIGKDSHVEAKVDVEPNHDNVEDVGTSFRPSLSVVHESSEDTKELVEDFGRGAVAVSDGPTREPNADHGGSIAARPYGGSPSASVAVTRRLTRS</sequence>
<gene>
    <name evidence="3" type="ORF">CTheo_521</name>
</gene>
<evidence type="ECO:0000313" key="4">
    <source>
        <dbReference type="Proteomes" id="UP000383932"/>
    </source>
</evidence>
<feature type="region of interest" description="Disordered" evidence="1">
    <location>
        <begin position="79"/>
        <end position="138"/>
    </location>
</feature>
<evidence type="ECO:0000313" key="3">
    <source>
        <dbReference type="EMBL" id="KAB5596004.1"/>
    </source>
</evidence>
<proteinExistence type="predicted"/>
<evidence type="ECO:0008006" key="5">
    <source>
        <dbReference type="Google" id="ProtNLM"/>
    </source>
</evidence>
<organism evidence="3 4">
    <name type="scientific">Ceratobasidium theobromae</name>
    <dbReference type="NCBI Taxonomy" id="1582974"/>
    <lineage>
        <taxon>Eukaryota</taxon>
        <taxon>Fungi</taxon>
        <taxon>Dikarya</taxon>
        <taxon>Basidiomycota</taxon>
        <taxon>Agaricomycotina</taxon>
        <taxon>Agaricomycetes</taxon>
        <taxon>Cantharellales</taxon>
        <taxon>Ceratobasidiaceae</taxon>
        <taxon>Ceratobasidium</taxon>
    </lineage>
</organism>
<protein>
    <recommendedName>
        <fullName evidence="5">Effector protein</fullName>
    </recommendedName>
</protein>